<evidence type="ECO:0000256" key="3">
    <source>
        <dbReference type="ARBA" id="ARBA00022676"/>
    </source>
</evidence>
<keyword evidence="4" id="KW-0808">Transferase</keyword>
<dbReference type="GO" id="GO:0005886">
    <property type="term" value="C:plasma membrane"/>
    <property type="evidence" value="ECO:0007669"/>
    <property type="project" value="UniProtKB-SubCell"/>
</dbReference>
<organism evidence="10 11">
    <name type="scientific">Streptomyces turgidiscabies (strain Car8)</name>
    <dbReference type="NCBI Taxonomy" id="698760"/>
    <lineage>
        <taxon>Bacteria</taxon>
        <taxon>Bacillati</taxon>
        <taxon>Actinomycetota</taxon>
        <taxon>Actinomycetes</taxon>
        <taxon>Kitasatosporales</taxon>
        <taxon>Streptomycetaceae</taxon>
        <taxon>Streptomyces</taxon>
    </lineage>
</organism>
<dbReference type="PATRIC" id="fig|698760.3.peg.8123"/>
<feature type="transmembrane region" description="Helical" evidence="9">
    <location>
        <begin position="280"/>
        <end position="301"/>
    </location>
</feature>
<feature type="transmembrane region" description="Helical" evidence="9">
    <location>
        <begin position="140"/>
        <end position="159"/>
    </location>
</feature>
<comment type="caution">
    <text evidence="10">The sequence shown here is derived from an EMBL/GenBank/DDBJ whole genome shotgun (WGS) entry which is preliminary data.</text>
</comment>
<dbReference type="EMBL" id="AEJB01000559">
    <property type="protein sequence ID" value="ELP62964.1"/>
    <property type="molecule type" value="Genomic_DNA"/>
</dbReference>
<sequence length="597" mass="64186">MINRPMNKEMNKKTAAVAVPVIPMAVMLVIGCWGLDRGGIWRDEAATFQVARRTVPQIWRLLHEVDAVHGLYYLLMRPVLAVHPGEVLLRLPSVLAAAAAAGLVAVLGSRLARPRVGLWAGLLYAVNPMVGHYAQEGRSYAMVAAGAAGATLLLLRALGGHSWMPYGVVLAVTCLLHEFAVLLLLAHAVTLALARVPRRVWAGWLCAAGVVTSALLPLALLSHAQSAQVAWLRPPGQGSVDQLVRQFTGPTDEVLVPCLVLMYVALLHPRSTHPGRGPSLPAVALPLLLVPAMILMTVSQWSPLYDARYVLYALAGAPLLVAAGADRVGRALPRSPRATVTAAGVLAVTLVCAHQLPLLRQDRSMAQRGGENLAVASALASRELRPGDPVLFLPAIGRRSALAYPKGFRGTRDLALAESARTSGTLYGVETGPAALRRRLAGLDHVWLVAEPYALRPSWHPDSPTERAKLAVVETEFEPRRELTGSGVTLRLYERRALVRGAGNCATSHNGAAAAPRASRVQRCRVQRDSELVKTGPQRADLVHVEAGRRDDPARHLKRPLAQREALLGRPHLHRPLVPGAALAPDETGRLQPLEQR</sequence>
<comment type="subcellular location">
    <subcellularLocation>
        <location evidence="1">Cell membrane</location>
        <topology evidence="1">Multi-pass membrane protein</topology>
    </subcellularLocation>
</comment>
<keyword evidence="3" id="KW-0328">Glycosyltransferase</keyword>
<reference evidence="10 11" key="1">
    <citation type="journal article" date="2011" name="Plasmid">
        <title>Streptomyces turgidiscabies Car8 contains a modular pathogenicity island that shares virulence genes with other actinobacterial plant pathogens.</title>
        <authorList>
            <person name="Huguet-Tapia J.C."/>
            <person name="Badger J.H."/>
            <person name="Loria R."/>
            <person name="Pettis G.S."/>
        </authorList>
    </citation>
    <scope>NUCLEOTIDE SEQUENCE [LARGE SCALE GENOMIC DNA]</scope>
    <source>
        <strain evidence="10 11">Car8</strain>
    </source>
</reference>
<feature type="transmembrane region" description="Helical" evidence="9">
    <location>
        <begin position="166"/>
        <end position="189"/>
    </location>
</feature>
<gene>
    <name evidence="10" type="ORF">STRTUCAR8_06784</name>
</gene>
<keyword evidence="11" id="KW-1185">Reference proteome</keyword>
<dbReference type="PANTHER" id="PTHR33908">
    <property type="entry name" value="MANNOSYLTRANSFERASE YKCB-RELATED"/>
    <property type="match status" value="1"/>
</dbReference>
<evidence type="ECO:0000256" key="1">
    <source>
        <dbReference type="ARBA" id="ARBA00004651"/>
    </source>
</evidence>
<evidence type="ECO:0000256" key="6">
    <source>
        <dbReference type="ARBA" id="ARBA00022989"/>
    </source>
</evidence>
<dbReference type="PANTHER" id="PTHR33908:SF3">
    <property type="entry name" value="UNDECAPRENYL PHOSPHATE-ALPHA-4-AMINO-4-DEOXY-L-ARABINOSE ARABINOSYL TRANSFERASE"/>
    <property type="match status" value="1"/>
</dbReference>
<dbReference type="PROSITE" id="PS51257">
    <property type="entry name" value="PROKAR_LIPOPROTEIN"/>
    <property type="match status" value="1"/>
</dbReference>
<dbReference type="AlphaFoldDB" id="L7EVQ7"/>
<evidence type="ECO:0000313" key="11">
    <source>
        <dbReference type="Proteomes" id="UP000010931"/>
    </source>
</evidence>
<dbReference type="GO" id="GO:0010041">
    <property type="term" value="P:response to iron(III) ion"/>
    <property type="evidence" value="ECO:0007669"/>
    <property type="project" value="TreeGrafter"/>
</dbReference>
<feature type="transmembrane region" description="Helical" evidence="9">
    <location>
        <begin position="87"/>
        <end position="109"/>
    </location>
</feature>
<dbReference type="GO" id="GO:0009103">
    <property type="term" value="P:lipopolysaccharide biosynthetic process"/>
    <property type="evidence" value="ECO:0007669"/>
    <property type="project" value="UniProtKB-ARBA"/>
</dbReference>
<evidence type="ECO:0000256" key="2">
    <source>
        <dbReference type="ARBA" id="ARBA00022475"/>
    </source>
</evidence>
<dbReference type="InterPro" id="IPR050297">
    <property type="entry name" value="LipidA_mod_glycosyltrf_83"/>
</dbReference>
<dbReference type="GO" id="GO:0016763">
    <property type="term" value="F:pentosyltransferase activity"/>
    <property type="evidence" value="ECO:0007669"/>
    <property type="project" value="TreeGrafter"/>
</dbReference>
<keyword evidence="7 9" id="KW-0472">Membrane</keyword>
<keyword evidence="10" id="KW-0449">Lipoprotein</keyword>
<protein>
    <submittedName>
        <fullName evidence="10">Putative lipoprotein</fullName>
    </submittedName>
</protein>
<evidence type="ECO:0000256" key="8">
    <source>
        <dbReference type="SAM" id="MobiDB-lite"/>
    </source>
</evidence>
<evidence type="ECO:0000256" key="7">
    <source>
        <dbReference type="ARBA" id="ARBA00023136"/>
    </source>
</evidence>
<evidence type="ECO:0000313" key="10">
    <source>
        <dbReference type="EMBL" id="ELP62964.1"/>
    </source>
</evidence>
<evidence type="ECO:0000256" key="9">
    <source>
        <dbReference type="SAM" id="Phobius"/>
    </source>
</evidence>
<accession>L7EVQ7</accession>
<dbReference type="STRING" id="85558.T45_07432"/>
<feature type="transmembrane region" description="Helical" evidence="9">
    <location>
        <begin position="307"/>
        <end position="325"/>
    </location>
</feature>
<feature type="region of interest" description="Disordered" evidence="8">
    <location>
        <begin position="568"/>
        <end position="597"/>
    </location>
</feature>
<name>L7EVQ7_STRT8</name>
<feature type="transmembrane region" description="Helical" evidence="9">
    <location>
        <begin position="201"/>
        <end position="221"/>
    </location>
</feature>
<feature type="transmembrane region" description="Helical" evidence="9">
    <location>
        <begin position="15"/>
        <end position="36"/>
    </location>
</feature>
<feature type="transmembrane region" description="Helical" evidence="9">
    <location>
        <begin position="337"/>
        <end position="356"/>
    </location>
</feature>
<keyword evidence="5 9" id="KW-0812">Transmembrane</keyword>
<evidence type="ECO:0000256" key="4">
    <source>
        <dbReference type="ARBA" id="ARBA00022679"/>
    </source>
</evidence>
<evidence type="ECO:0000256" key="5">
    <source>
        <dbReference type="ARBA" id="ARBA00022692"/>
    </source>
</evidence>
<proteinExistence type="predicted"/>
<feature type="transmembrane region" description="Helical" evidence="9">
    <location>
        <begin position="116"/>
        <end position="134"/>
    </location>
</feature>
<keyword evidence="6 9" id="KW-1133">Transmembrane helix</keyword>
<keyword evidence="2" id="KW-1003">Cell membrane</keyword>
<dbReference type="Proteomes" id="UP000010931">
    <property type="component" value="Unassembled WGS sequence"/>
</dbReference>